<dbReference type="GO" id="GO:0005737">
    <property type="term" value="C:cytoplasm"/>
    <property type="evidence" value="ECO:0007669"/>
    <property type="project" value="TreeGrafter"/>
</dbReference>
<keyword evidence="4 5" id="KW-0349">Heme</keyword>
<accession>A0AAV2HC89</accession>
<evidence type="ECO:0000256" key="5">
    <source>
        <dbReference type="RuleBase" id="RU000461"/>
    </source>
</evidence>
<dbReference type="GO" id="GO:0005506">
    <property type="term" value="F:iron ion binding"/>
    <property type="evidence" value="ECO:0007669"/>
    <property type="project" value="InterPro"/>
</dbReference>
<keyword evidence="2 4" id="KW-0479">Metal-binding</keyword>
<feature type="region of interest" description="Disordered" evidence="6">
    <location>
        <begin position="224"/>
        <end position="254"/>
    </location>
</feature>
<evidence type="ECO:0008006" key="9">
    <source>
        <dbReference type="Google" id="ProtNLM"/>
    </source>
</evidence>
<dbReference type="GO" id="GO:0020037">
    <property type="term" value="F:heme binding"/>
    <property type="evidence" value="ECO:0007669"/>
    <property type="project" value="InterPro"/>
</dbReference>
<comment type="cofactor">
    <cofactor evidence="4">
        <name>heme</name>
        <dbReference type="ChEBI" id="CHEBI:30413"/>
    </cofactor>
</comment>
<reference evidence="7 8" key="1">
    <citation type="submission" date="2024-04" db="EMBL/GenBank/DDBJ databases">
        <authorList>
            <consortium name="Genoscope - CEA"/>
            <person name="William W."/>
        </authorList>
    </citation>
    <scope>NUCLEOTIDE SEQUENCE [LARGE SCALE GENOMIC DNA]</scope>
</reference>
<dbReference type="InterPro" id="IPR050182">
    <property type="entry name" value="Cytochrome_P450_fam2"/>
</dbReference>
<dbReference type="GO" id="GO:0006805">
    <property type="term" value="P:xenobiotic metabolic process"/>
    <property type="evidence" value="ECO:0007669"/>
    <property type="project" value="TreeGrafter"/>
</dbReference>
<comment type="similarity">
    <text evidence="1 5">Belongs to the cytochrome P450 family.</text>
</comment>
<protein>
    <recommendedName>
        <fullName evidence="9">Cytochrome P450</fullName>
    </recommendedName>
</protein>
<gene>
    <name evidence="7" type="ORF">GSLYS_00005624001</name>
</gene>
<evidence type="ECO:0000256" key="2">
    <source>
        <dbReference type="ARBA" id="ARBA00022723"/>
    </source>
</evidence>
<evidence type="ECO:0000313" key="8">
    <source>
        <dbReference type="Proteomes" id="UP001497497"/>
    </source>
</evidence>
<dbReference type="InterPro" id="IPR001128">
    <property type="entry name" value="Cyt_P450"/>
</dbReference>
<evidence type="ECO:0000256" key="6">
    <source>
        <dbReference type="SAM" id="MobiDB-lite"/>
    </source>
</evidence>
<dbReference type="EMBL" id="CAXITT010000091">
    <property type="protein sequence ID" value="CAL1531529.1"/>
    <property type="molecule type" value="Genomic_DNA"/>
</dbReference>
<evidence type="ECO:0000256" key="3">
    <source>
        <dbReference type="ARBA" id="ARBA00023004"/>
    </source>
</evidence>
<dbReference type="PROSITE" id="PS00086">
    <property type="entry name" value="CYTOCHROME_P450"/>
    <property type="match status" value="1"/>
</dbReference>
<dbReference type="InterPro" id="IPR036396">
    <property type="entry name" value="Cyt_P450_sf"/>
</dbReference>
<dbReference type="PANTHER" id="PTHR24300">
    <property type="entry name" value="CYTOCHROME P450 508A4-RELATED"/>
    <property type="match status" value="1"/>
</dbReference>
<dbReference type="InterPro" id="IPR017972">
    <property type="entry name" value="Cyt_P450_CS"/>
</dbReference>
<evidence type="ECO:0000256" key="1">
    <source>
        <dbReference type="ARBA" id="ARBA00010617"/>
    </source>
</evidence>
<evidence type="ECO:0000256" key="4">
    <source>
        <dbReference type="PIRSR" id="PIRSR602401-1"/>
    </source>
</evidence>
<sequence>MLPPGPRGGWIFGSLFDYKGPKSNLEWTKEYGAIYFVKMGPKNMVYLNSIDLVKKHMEGKKGEVFLNRPGGPAAIGQGLLFGSGDRWQKNKSAFVKSLNTKNFTKTMELSIQRELELVVKELSARCDRSLKIGDVLIVACANVIAGLLLGEPLPVGGEDRKELLGIVNNLERTDLTSLVSQISLKFPILRAPLSRISGREIIDIPGTSHRLHALIRKWIKSLDTSGPPAYSEPTTSTDDVKDNTKPMNSSGDTRTGLLEDQWALHEEPLEDNQKSTLQIILEQQEFADAAQKDNELIQSVTDMFFGGVTSTLSGLEFTLMYLSKHPAIRQAAQSQLDRAAAAEAHGGQITWSMREQLPYLQACIAEGLRLGSVTPSSLPHVAIEDVEVEGYTVPKGTSVMGSIYSLHRDPNFYTDPEVFKPDRHIDSNGLFQAPESYRPFGIGARRCVGEVMAEMQLFLYIATILRHFDITAVDDVAPGDMETHMVVVHRLKAFTCLLKQRKVTGV</sequence>
<dbReference type="PRINTS" id="PR00463">
    <property type="entry name" value="EP450I"/>
</dbReference>
<dbReference type="Pfam" id="PF00067">
    <property type="entry name" value="p450"/>
    <property type="match status" value="1"/>
</dbReference>
<dbReference type="InterPro" id="IPR002401">
    <property type="entry name" value="Cyt_P450_E_grp-I"/>
</dbReference>
<dbReference type="SUPFAM" id="SSF48264">
    <property type="entry name" value="Cytochrome P450"/>
    <property type="match status" value="1"/>
</dbReference>
<evidence type="ECO:0000313" key="7">
    <source>
        <dbReference type="EMBL" id="CAL1531529.1"/>
    </source>
</evidence>
<proteinExistence type="inferred from homology"/>
<dbReference type="PANTHER" id="PTHR24300:SF375">
    <property type="entry name" value="CYTOCHROME P450 FAMILY"/>
    <property type="match status" value="1"/>
</dbReference>
<keyword evidence="8" id="KW-1185">Reference proteome</keyword>
<dbReference type="PRINTS" id="PR00385">
    <property type="entry name" value="P450"/>
</dbReference>
<feature type="binding site" description="axial binding residue" evidence="4">
    <location>
        <position position="447"/>
    </location>
    <ligand>
        <name>heme</name>
        <dbReference type="ChEBI" id="CHEBI:30413"/>
    </ligand>
    <ligandPart>
        <name>Fe</name>
        <dbReference type="ChEBI" id="CHEBI:18248"/>
    </ligandPart>
</feature>
<keyword evidence="3 4" id="KW-0408">Iron</keyword>
<organism evidence="7 8">
    <name type="scientific">Lymnaea stagnalis</name>
    <name type="common">Great pond snail</name>
    <name type="synonym">Helix stagnalis</name>
    <dbReference type="NCBI Taxonomy" id="6523"/>
    <lineage>
        <taxon>Eukaryota</taxon>
        <taxon>Metazoa</taxon>
        <taxon>Spiralia</taxon>
        <taxon>Lophotrochozoa</taxon>
        <taxon>Mollusca</taxon>
        <taxon>Gastropoda</taxon>
        <taxon>Heterobranchia</taxon>
        <taxon>Euthyneura</taxon>
        <taxon>Panpulmonata</taxon>
        <taxon>Hygrophila</taxon>
        <taxon>Lymnaeoidea</taxon>
        <taxon>Lymnaeidae</taxon>
        <taxon>Lymnaea</taxon>
    </lineage>
</organism>
<dbReference type="GO" id="GO:0016712">
    <property type="term" value="F:oxidoreductase activity, acting on paired donors, with incorporation or reduction of molecular oxygen, reduced flavin or flavoprotein as one donor, and incorporation of one atom of oxygen"/>
    <property type="evidence" value="ECO:0007669"/>
    <property type="project" value="TreeGrafter"/>
</dbReference>
<dbReference type="GO" id="GO:0006082">
    <property type="term" value="P:organic acid metabolic process"/>
    <property type="evidence" value="ECO:0007669"/>
    <property type="project" value="TreeGrafter"/>
</dbReference>
<dbReference type="Proteomes" id="UP001497497">
    <property type="component" value="Unassembled WGS sequence"/>
</dbReference>
<keyword evidence="5" id="KW-0503">Monooxygenase</keyword>
<comment type="caution">
    <text evidence="7">The sequence shown here is derived from an EMBL/GenBank/DDBJ whole genome shotgun (WGS) entry which is preliminary data.</text>
</comment>
<dbReference type="AlphaFoldDB" id="A0AAV2HC89"/>
<name>A0AAV2HC89_LYMST</name>
<dbReference type="Gene3D" id="1.10.630.10">
    <property type="entry name" value="Cytochrome P450"/>
    <property type="match status" value="1"/>
</dbReference>
<keyword evidence="5" id="KW-0560">Oxidoreductase</keyword>